<evidence type="ECO:0000313" key="3">
    <source>
        <dbReference type="EMBL" id="KAG0586024.1"/>
    </source>
</evidence>
<sequence>MELVFILTFLAPVCIFLSVILFCICFIKCRRMLQSYAPDTDEDENPTVLQLHVRKGSQQSGSQTGNYQESMDRTSQACRTSSLMPADERSRGAGTQPILISGVV</sequence>
<dbReference type="Proteomes" id="UP000822688">
    <property type="component" value="Chromosome 2"/>
</dbReference>
<evidence type="ECO:0000313" key="4">
    <source>
        <dbReference type="Proteomes" id="UP000822688"/>
    </source>
</evidence>
<comment type="caution">
    <text evidence="3">The sequence shown here is derived from an EMBL/GenBank/DDBJ whole genome shotgun (WGS) entry which is preliminary data.</text>
</comment>
<feature type="compositionally biased region" description="Polar residues" evidence="1">
    <location>
        <begin position="56"/>
        <end position="83"/>
    </location>
</feature>
<evidence type="ECO:0000256" key="2">
    <source>
        <dbReference type="SAM" id="Phobius"/>
    </source>
</evidence>
<keyword evidence="2" id="KW-0812">Transmembrane</keyword>
<feature type="transmembrane region" description="Helical" evidence="2">
    <location>
        <begin position="6"/>
        <end position="27"/>
    </location>
</feature>
<keyword evidence="2" id="KW-0472">Membrane</keyword>
<evidence type="ECO:0000256" key="1">
    <source>
        <dbReference type="SAM" id="MobiDB-lite"/>
    </source>
</evidence>
<dbReference type="EMBL" id="CM026422">
    <property type="protein sequence ID" value="KAG0586024.1"/>
    <property type="molecule type" value="Genomic_DNA"/>
</dbReference>
<dbReference type="AlphaFoldDB" id="A0A8T0IQJ9"/>
<name>A0A8T0IQJ9_CERPU</name>
<keyword evidence="2" id="KW-1133">Transmembrane helix</keyword>
<protein>
    <submittedName>
        <fullName evidence="3">Uncharacterized protein</fullName>
    </submittedName>
</protein>
<reference evidence="3" key="1">
    <citation type="submission" date="2020-06" db="EMBL/GenBank/DDBJ databases">
        <title>WGS assembly of Ceratodon purpureus strain R40.</title>
        <authorList>
            <person name="Carey S.B."/>
            <person name="Jenkins J."/>
            <person name="Shu S."/>
            <person name="Lovell J.T."/>
            <person name="Sreedasyam A."/>
            <person name="Maumus F."/>
            <person name="Tiley G.P."/>
            <person name="Fernandez-Pozo N."/>
            <person name="Barry K."/>
            <person name="Chen C."/>
            <person name="Wang M."/>
            <person name="Lipzen A."/>
            <person name="Daum C."/>
            <person name="Saski C.A."/>
            <person name="Payton A.C."/>
            <person name="Mcbreen J.C."/>
            <person name="Conrad R.E."/>
            <person name="Kollar L.M."/>
            <person name="Olsson S."/>
            <person name="Huttunen S."/>
            <person name="Landis J.B."/>
            <person name="Wickett N.J."/>
            <person name="Johnson M.G."/>
            <person name="Rensing S.A."/>
            <person name="Grimwood J."/>
            <person name="Schmutz J."/>
            <person name="Mcdaniel S.F."/>
        </authorList>
    </citation>
    <scope>NUCLEOTIDE SEQUENCE</scope>
    <source>
        <strain evidence="3">R40</strain>
    </source>
</reference>
<organism evidence="3 4">
    <name type="scientific">Ceratodon purpureus</name>
    <name type="common">Fire moss</name>
    <name type="synonym">Dicranum purpureum</name>
    <dbReference type="NCBI Taxonomy" id="3225"/>
    <lineage>
        <taxon>Eukaryota</taxon>
        <taxon>Viridiplantae</taxon>
        <taxon>Streptophyta</taxon>
        <taxon>Embryophyta</taxon>
        <taxon>Bryophyta</taxon>
        <taxon>Bryophytina</taxon>
        <taxon>Bryopsida</taxon>
        <taxon>Dicranidae</taxon>
        <taxon>Pseudoditrichales</taxon>
        <taxon>Ditrichaceae</taxon>
        <taxon>Ceratodon</taxon>
    </lineage>
</organism>
<feature type="region of interest" description="Disordered" evidence="1">
    <location>
        <begin position="54"/>
        <end position="104"/>
    </location>
</feature>
<gene>
    <name evidence="3" type="ORF">KC19_2G057400</name>
</gene>
<proteinExistence type="predicted"/>
<keyword evidence="4" id="KW-1185">Reference proteome</keyword>
<accession>A0A8T0IQJ9</accession>